<evidence type="ECO:0000256" key="1">
    <source>
        <dbReference type="ARBA" id="ARBA00004167"/>
    </source>
</evidence>
<evidence type="ECO:0000256" key="4">
    <source>
        <dbReference type="ARBA" id="ARBA00023136"/>
    </source>
</evidence>
<keyword evidence="4" id="KW-0472">Membrane</keyword>
<accession>A0A6S6SGY9</accession>
<reference evidence="5" key="1">
    <citation type="submission" date="2020-01" db="EMBL/GenBank/DDBJ databases">
        <authorList>
            <person name="Meier V. D."/>
            <person name="Meier V D."/>
        </authorList>
    </citation>
    <scope>NUCLEOTIDE SEQUENCE</scope>
    <source>
        <strain evidence="5">HLG_WM_MAG_08</strain>
    </source>
</reference>
<protein>
    <recommendedName>
        <fullName evidence="6">AsmA domain-containing protein</fullName>
    </recommendedName>
</protein>
<comment type="subcellular location">
    <subcellularLocation>
        <location evidence="1">Membrane</location>
        <topology evidence="1">Single-pass membrane protein</topology>
    </subcellularLocation>
</comment>
<dbReference type="PANTHER" id="PTHR36985">
    <property type="entry name" value="TRANSLOCATION AND ASSEMBLY MODULE SUBUNIT TAMB"/>
    <property type="match status" value="1"/>
</dbReference>
<evidence type="ECO:0000256" key="2">
    <source>
        <dbReference type="ARBA" id="ARBA00022692"/>
    </source>
</evidence>
<keyword evidence="2" id="KW-0812">Transmembrane</keyword>
<evidence type="ECO:0000313" key="5">
    <source>
        <dbReference type="EMBL" id="CAA6806696.1"/>
    </source>
</evidence>
<gene>
    <name evidence="5" type="ORF">HELGO_WM32536</name>
</gene>
<organism evidence="5">
    <name type="scientific">uncultured Thiotrichaceae bacterium</name>
    <dbReference type="NCBI Taxonomy" id="298394"/>
    <lineage>
        <taxon>Bacteria</taxon>
        <taxon>Pseudomonadati</taxon>
        <taxon>Pseudomonadota</taxon>
        <taxon>Gammaproteobacteria</taxon>
        <taxon>Thiotrichales</taxon>
        <taxon>Thiotrichaceae</taxon>
        <taxon>environmental samples</taxon>
    </lineage>
</organism>
<keyword evidence="3" id="KW-1133">Transmembrane helix</keyword>
<dbReference type="PANTHER" id="PTHR36985:SF1">
    <property type="entry name" value="TRANSLOCATION AND ASSEMBLY MODULE SUBUNIT TAMB"/>
    <property type="match status" value="1"/>
</dbReference>
<evidence type="ECO:0008006" key="6">
    <source>
        <dbReference type="Google" id="ProtNLM"/>
    </source>
</evidence>
<dbReference type="AlphaFoldDB" id="A0A6S6SGY9"/>
<feature type="non-terminal residue" evidence="5">
    <location>
        <position position="504"/>
    </location>
</feature>
<dbReference type="GO" id="GO:0009306">
    <property type="term" value="P:protein secretion"/>
    <property type="evidence" value="ECO:0007669"/>
    <property type="project" value="TreeGrafter"/>
</dbReference>
<evidence type="ECO:0000256" key="3">
    <source>
        <dbReference type="ARBA" id="ARBA00022989"/>
    </source>
</evidence>
<dbReference type="EMBL" id="CACVAV010000108">
    <property type="protein sequence ID" value="CAA6806696.1"/>
    <property type="molecule type" value="Genomic_DNA"/>
</dbReference>
<dbReference type="GO" id="GO:0097347">
    <property type="term" value="C:TAM protein secretion complex"/>
    <property type="evidence" value="ECO:0007669"/>
    <property type="project" value="TreeGrafter"/>
</dbReference>
<name>A0A6S6SGY9_9GAMM</name>
<dbReference type="GO" id="GO:0005886">
    <property type="term" value="C:plasma membrane"/>
    <property type="evidence" value="ECO:0007669"/>
    <property type="project" value="TreeGrafter"/>
</dbReference>
<proteinExistence type="predicted"/>
<sequence>MKNLLKYSVVHPLLVLLLVTLLLISGFALLSLTQTGTGILVQLAERALPSLNLEGVRGTLVSQVEADSLVWEKDGIRVDARQAVFEPEIELSIPLRFVVKQLTAKRLVIDLPPSADEPYEPFTLPDLRLPVDAGLDNVALDELIIHQGGTVIKIRDVMLGAYTESDTLYLKNLDGSLVGKLETVLIQATGEMGLSQPQPLQLSATINSDSDVLGTGQLVLEASGELQSYQAELKGSWKYAEYPQYQIDARGAGNFEGMLLDQVNLKGDAGNAALQGKLQWSPFIEWDLQAAAESIKPEYFSSDLDGNVDLAMTSTGNLAGDPVASLKISELEGKLRDFPLEATLDAELAGKDILLHDLDARVGDNRLSASGRADEQLSIDWKVDAPTLSQFHPDLKGQVSGQGMLSGKVDGSAFQLVIAELSGQVMDFPLYAEGSLSLKDQVVSAQNLQVDIGDNHLKLDGVANEAQGVDWSLDAAKLAQLYPELSGQLKGSGNAKGLLDGSRL</sequence>